<keyword evidence="4" id="KW-0479">Metal-binding</keyword>
<dbReference type="InterPro" id="IPR011118">
    <property type="entry name" value="Tannase/feruloyl_esterase"/>
</dbReference>
<keyword evidence="15" id="KW-1185">Reference proteome</keyword>
<dbReference type="Pfam" id="PF13621">
    <property type="entry name" value="Cupin_8"/>
    <property type="match status" value="1"/>
</dbReference>
<dbReference type="Gene3D" id="2.60.120.650">
    <property type="entry name" value="Cupin"/>
    <property type="match status" value="1"/>
</dbReference>
<keyword evidence="6 10" id="KW-0378">Hydrolase</keyword>
<keyword evidence="12" id="KW-1133">Transmembrane helix</keyword>
<dbReference type="InterPro" id="IPR003347">
    <property type="entry name" value="JmjC_dom"/>
</dbReference>
<evidence type="ECO:0000256" key="2">
    <source>
        <dbReference type="ARBA" id="ARBA00022487"/>
    </source>
</evidence>
<dbReference type="STRING" id="329884.A0A4U0X2W4"/>
<keyword evidence="3" id="KW-0858">Xylan degradation</keyword>
<feature type="non-terminal residue" evidence="14">
    <location>
        <position position="1"/>
    </location>
</feature>
<protein>
    <recommendedName>
        <fullName evidence="10">Carboxylic ester hydrolase</fullName>
        <ecNumber evidence="10">3.1.1.-</ecNumber>
    </recommendedName>
</protein>
<evidence type="ECO:0000256" key="9">
    <source>
        <dbReference type="ARBA" id="ARBA00034075"/>
    </source>
</evidence>
<evidence type="ECO:0000256" key="4">
    <source>
        <dbReference type="ARBA" id="ARBA00022723"/>
    </source>
</evidence>
<evidence type="ECO:0000256" key="10">
    <source>
        <dbReference type="RuleBase" id="RU361238"/>
    </source>
</evidence>
<dbReference type="PANTHER" id="PTHR33938">
    <property type="entry name" value="FERULOYL ESTERASE B-RELATED"/>
    <property type="match status" value="1"/>
</dbReference>
<keyword evidence="12" id="KW-0812">Transmembrane</keyword>
<evidence type="ECO:0000256" key="12">
    <source>
        <dbReference type="SAM" id="Phobius"/>
    </source>
</evidence>
<evidence type="ECO:0000256" key="11">
    <source>
        <dbReference type="SAM" id="MobiDB-lite"/>
    </source>
</evidence>
<comment type="catalytic activity">
    <reaction evidence="9">
        <text>feruloyl-polysaccharide + H2O = ferulate + polysaccharide.</text>
        <dbReference type="EC" id="3.1.1.73"/>
    </reaction>
</comment>
<feature type="domain" description="JmjC" evidence="13">
    <location>
        <begin position="1283"/>
        <end position="1462"/>
    </location>
</feature>
<dbReference type="PROSITE" id="PS51184">
    <property type="entry name" value="JMJC"/>
    <property type="match status" value="1"/>
</dbReference>
<keyword evidence="2" id="KW-0719">Serine esterase</keyword>
<comment type="caution">
    <text evidence="14">The sequence shown here is derived from an EMBL/GenBank/DDBJ whole genome shotgun (WGS) entry which is preliminary data.</text>
</comment>
<dbReference type="Proteomes" id="UP000309340">
    <property type="component" value="Unassembled WGS sequence"/>
</dbReference>
<comment type="similarity">
    <text evidence="1 10">Belongs to the tannase family.</text>
</comment>
<dbReference type="InterPro" id="IPR029058">
    <property type="entry name" value="AB_hydrolase_fold"/>
</dbReference>
<evidence type="ECO:0000256" key="7">
    <source>
        <dbReference type="ARBA" id="ARBA00022837"/>
    </source>
</evidence>
<organism evidence="14 15">
    <name type="scientific">Friedmanniomyces simplex</name>
    <dbReference type="NCBI Taxonomy" id="329884"/>
    <lineage>
        <taxon>Eukaryota</taxon>
        <taxon>Fungi</taxon>
        <taxon>Dikarya</taxon>
        <taxon>Ascomycota</taxon>
        <taxon>Pezizomycotina</taxon>
        <taxon>Dothideomycetes</taxon>
        <taxon>Dothideomycetidae</taxon>
        <taxon>Mycosphaerellales</taxon>
        <taxon>Teratosphaeriaceae</taxon>
        <taxon>Friedmanniomyces</taxon>
    </lineage>
</organism>
<evidence type="ECO:0000313" key="14">
    <source>
        <dbReference type="EMBL" id="TKA70644.1"/>
    </source>
</evidence>
<keyword evidence="3" id="KW-0119">Carbohydrate metabolism</keyword>
<dbReference type="PANTHER" id="PTHR33938:SF15">
    <property type="entry name" value="FERULOYL ESTERASE B-RELATED"/>
    <property type="match status" value="1"/>
</dbReference>
<dbReference type="Pfam" id="PF07519">
    <property type="entry name" value="Tannase"/>
    <property type="match status" value="1"/>
</dbReference>
<proteinExistence type="inferred from homology"/>
<dbReference type="OrthoDB" id="47172at2759"/>
<reference evidence="14 15" key="1">
    <citation type="submission" date="2017-03" db="EMBL/GenBank/DDBJ databases">
        <title>Genomes of endolithic fungi from Antarctica.</title>
        <authorList>
            <person name="Coleine C."/>
            <person name="Masonjones S."/>
            <person name="Stajich J.E."/>
        </authorList>
    </citation>
    <scope>NUCLEOTIDE SEQUENCE [LARGE SCALE GENOMIC DNA]</scope>
    <source>
        <strain evidence="14 15">CCFEE 5184</strain>
    </source>
</reference>
<evidence type="ECO:0000256" key="5">
    <source>
        <dbReference type="ARBA" id="ARBA00022729"/>
    </source>
</evidence>
<dbReference type="GO" id="GO:0045493">
    <property type="term" value="P:xylan catabolic process"/>
    <property type="evidence" value="ECO:0007669"/>
    <property type="project" value="UniProtKB-KW"/>
</dbReference>
<keyword evidence="12" id="KW-0472">Membrane</keyword>
<evidence type="ECO:0000259" key="13">
    <source>
        <dbReference type="PROSITE" id="PS51184"/>
    </source>
</evidence>
<dbReference type="CDD" id="cd12148">
    <property type="entry name" value="fungal_TF_MHR"/>
    <property type="match status" value="1"/>
</dbReference>
<gene>
    <name evidence="14" type="ORF">B0A55_05750</name>
</gene>
<feature type="region of interest" description="Disordered" evidence="11">
    <location>
        <begin position="223"/>
        <end position="244"/>
    </location>
</feature>
<evidence type="ECO:0000313" key="15">
    <source>
        <dbReference type="Proteomes" id="UP000309340"/>
    </source>
</evidence>
<dbReference type="GO" id="GO:0046872">
    <property type="term" value="F:metal ion binding"/>
    <property type="evidence" value="ECO:0007669"/>
    <property type="project" value="UniProtKB-KW"/>
</dbReference>
<keyword evidence="5" id="KW-0732">Signal</keyword>
<feature type="transmembrane region" description="Helical" evidence="12">
    <location>
        <begin position="121"/>
        <end position="142"/>
    </location>
</feature>
<evidence type="ECO:0000256" key="1">
    <source>
        <dbReference type="ARBA" id="ARBA00006249"/>
    </source>
</evidence>
<dbReference type="EC" id="3.1.1.-" evidence="10"/>
<dbReference type="EMBL" id="NAJQ01000389">
    <property type="protein sequence ID" value="TKA70644.1"/>
    <property type="molecule type" value="Genomic_DNA"/>
</dbReference>
<keyword evidence="8" id="KW-1015">Disulfide bond</keyword>
<sequence length="1462" mass="162826">IVQYRLFCGKLITSLHRKRGPDVSIEDALRLRDELADELDLWYSSLQELQLPDNATSDDGEQSCYLSPTWYEVLYANATLMIWRPCPFLSDITNDRHTLQRIYDSAIHAINTYAILHRSRLINYSWVTLQSVFMAGLSYIYAVSRHLRDRNNPTRGDACSLDDDPTTIDVVNITRACSNVLVAVAERWNTQRHCHEVFDRLSDAVLSDAIKLQTTAALAQQIGSPSKSLATSANTPVSGPSTTLQYPSLQQMQQMQQMPRADYVNHWNMQMQQQQQQQRQQQQQQQSQHPHPLLPHPLPQQSALPQQQQHQHPIPQTLPPGPSSLAVDTEFLHCYADIQTLYHHQQQQQRVEDPVMHLSQDWLGYLGAAEPAGGYVTNAHLQQQQLQQQHGRPFIPSQRAAVFRGPTGTGTGMAPSQGAKAEDDVGTIQPKDLKWNRQYYSIGSLNNSDVLNTVSFCELYASISYGTGNDTLIFALWLPDVLDYDNRFMAVGNGGMAGIIDYTNMMTQLNSGMGFTVAGGNAGHLASANNGGGGAPGVYLPYLHDQDQVQAWIHNAVSLFAPAAKALTAAYYGRGARYAYYDGCSTGGAQGFALAQLHPELFDGIYAGSPGNWYSHLALSFLWNAQHTNTSATNLTQAVLNFTGNAVLAACDTIDGVKDGLIEDPLRCHFDIQNLACNGSYASTAPGTAVTCLTSSQIAAAQAIYAGPTHSDNGTQLYPGLSFGSESEWLLQEGVLADAFSIPILQNLVYDNLAYDSNTFNWASNVADVDSRAGSLIDEIDPDLSAFRNRSGKMIVTQGWSDPLNAATWPIEHLKQIEDCFNSDVSDFFNLFMIPGGGHCGAAPSYPRVPATYHTVAALVDWVERGQKPEDLLSTDPPDGTNTTRKLSMSASSPPYVQDMTFSRSYRRTGAQRVGMPRNAANLEIKIVLATIVREGFLSHESDAGRALLAQKVHHLSFLSRNPLQHMNTHGTFVAQDTDDKSALHDLTNDDRSALLGQKRKASRALAMQSHDDNNDNNQHRANELLQSLAEQIQDALNVAAPDEAVQQCGQAPLRIIALHPDKVLELAHTKLHASPFQSVPLQWRRLFEEASLHKVVKLLKARALRVHAEDRAKRRRIDNHTAVTSHSGDWLLEIVEVLDRGISLSGAPGRKYLFDGIFEQLGQHIANEATPDWTCFRIIKPQDLKSTHPIVRKSGPFDHETFQEHLRIDCQPVIITGAIENWPARQLWENPEYLFRHTLGGRRFVPVEVGESYVSDGWSQRMMPMRDFVETYLLPDDPAETGYLAQYDLFAQIPALRHDVRIPDICYSDPPPADADALTTAGLSTVEQLDEPLLNAWLGPKDTKTPLHTDPYHNVLCQVVGYKYVRLYPPSETDRLYPRGVDEKGINMENTSRVDMSRLWSLVHDPLTEEADHVNREFPLFQEARYVEAVLGPGDSLYVPLGWWHYVESLTTSFSVSFWWN</sequence>
<feature type="compositionally biased region" description="Polar residues" evidence="11">
    <location>
        <begin position="880"/>
        <end position="895"/>
    </location>
</feature>
<feature type="compositionally biased region" description="Low complexity" evidence="11">
    <location>
        <begin position="270"/>
        <end position="291"/>
    </location>
</feature>
<dbReference type="SMART" id="SM00558">
    <property type="entry name" value="JmjC"/>
    <property type="match status" value="1"/>
</dbReference>
<feature type="compositionally biased region" description="Low complexity" evidence="11">
    <location>
        <begin position="299"/>
        <end position="315"/>
    </location>
</feature>
<keyword evidence="7" id="KW-0106">Calcium</keyword>
<dbReference type="SUPFAM" id="SSF53474">
    <property type="entry name" value="alpha/beta-Hydrolases"/>
    <property type="match status" value="1"/>
</dbReference>
<evidence type="ECO:0000256" key="8">
    <source>
        <dbReference type="ARBA" id="ARBA00023157"/>
    </source>
</evidence>
<evidence type="ECO:0000256" key="3">
    <source>
        <dbReference type="ARBA" id="ARBA00022651"/>
    </source>
</evidence>
<evidence type="ECO:0000256" key="6">
    <source>
        <dbReference type="ARBA" id="ARBA00022801"/>
    </source>
</evidence>
<keyword evidence="3" id="KW-0624">Polysaccharide degradation</keyword>
<feature type="region of interest" description="Disordered" evidence="11">
    <location>
        <begin position="869"/>
        <end position="895"/>
    </location>
</feature>
<feature type="region of interest" description="Disordered" evidence="11">
    <location>
        <begin position="270"/>
        <end position="325"/>
    </location>
</feature>
<dbReference type="SUPFAM" id="SSF51197">
    <property type="entry name" value="Clavaminate synthase-like"/>
    <property type="match status" value="1"/>
</dbReference>
<dbReference type="GO" id="GO:0030600">
    <property type="term" value="F:feruloyl esterase activity"/>
    <property type="evidence" value="ECO:0007669"/>
    <property type="project" value="UniProtKB-EC"/>
</dbReference>
<feature type="compositionally biased region" description="Basic and acidic residues" evidence="11">
    <location>
        <begin position="1010"/>
        <end position="1019"/>
    </location>
</feature>
<accession>A0A4U0X2W4</accession>
<name>A0A4U0X2W4_9PEZI</name>
<dbReference type="InterPro" id="IPR041667">
    <property type="entry name" value="Cupin_8"/>
</dbReference>
<feature type="region of interest" description="Disordered" evidence="11">
    <location>
        <begin position="999"/>
        <end position="1019"/>
    </location>
</feature>